<name>A0A0L8VC54_9BACT</name>
<dbReference type="Proteomes" id="UP000036958">
    <property type="component" value="Unassembled WGS sequence"/>
</dbReference>
<dbReference type="AlphaFoldDB" id="A0A0L8VC54"/>
<dbReference type="STRING" id="1409788.NC99_12620"/>
<evidence type="ECO:0000313" key="2">
    <source>
        <dbReference type="Proteomes" id="UP000036958"/>
    </source>
</evidence>
<organism evidence="1 2">
    <name type="scientific">Sunxiuqinia dokdonensis</name>
    <dbReference type="NCBI Taxonomy" id="1409788"/>
    <lineage>
        <taxon>Bacteria</taxon>
        <taxon>Pseudomonadati</taxon>
        <taxon>Bacteroidota</taxon>
        <taxon>Bacteroidia</taxon>
        <taxon>Marinilabiliales</taxon>
        <taxon>Prolixibacteraceae</taxon>
        <taxon>Sunxiuqinia</taxon>
    </lineage>
</organism>
<dbReference type="PROSITE" id="PS51257">
    <property type="entry name" value="PROKAR_LIPOPROTEIN"/>
    <property type="match status" value="1"/>
</dbReference>
<sequence>MNARLKIAPPGTITLDLDRQLPPGIWSGSCRMDFVFLDFGI</sequence>
<keyword evidence="2" id="KW-1185">Reference proteome</keyword>
<accession>A0A0L8VC54</accession>
<evidence type="ECO:0000313" key="1">
    <source>
        <dbReference type="EMBL" id="KOH45938.1"/>
    </source>
</evidence>
<comment type="caution">
    <text evidence="1">The sequence shown here is derived from an EMBL/GenBank/DDBJ whole genome shotgun (WGS) entry which is preliminary data.</text>
</comment>
<dbReference type="EMBL" id="LGIA01000060">
    <property type="protein sequence ID" value="KOH45938.1"/>
    <property type="molecule type" value="Genomic_DNA"/>
</dbReference>
<proteinExistence type="predicted"/>
<protein>
    <submittedName>
        <fullName evidence="1">Uncharacterized protein</fullName>
    </submittedName>
</protein>
<gene>
    <name evidence="1" type="ORF">NC99_12620</name>
</gene>
<reference evidence="2" key="1">
    <citation type="submission" date="2015-07" db="EMBL/GenBank/DDBJ databases">
        <title>Genome sequencing of Sunxiuqinia dokdonensis strain SK.</title>
        <authorList>
            <person name="Ahn S."/>
            <person name="Kim B.-C."/>
        </authorList>
    </citation>
    <scope>NUCLEOTIDE SEQUENCE [LARGE SCALE GENOMIC DNA]</scope>
    <source>
        <strain evidence="2">SK</strain>
    </source>
</reference>